<reference evidence="2 3" key="1">
    <citation type="journal article" date="2019" name="J. Hered.">
        <title>An Improved Genome Assembly for Drosophila navojoa, the Basal Species in the mojavensis Cluster.</title>
        <authorList>
            <person name="Vanderlinde T."/>
            <person name="Dupim E.G."/>
            <person name="Nazario-Yepiz N.O."/>
            <person name="Carvalho A.B."/>
        </authorList>
    </citation>
    <scope>NUCLEOTIDE SEQUENCE [LARGE SCALE GENOMIC DNA]</scope>
    <source>
        <strain evidence="2">Navoj_Jal97</strain>
        <tissue evidence="2">Whole organism</tissue>
    </source>
</reference>
<protein>
    <submittedName>
        <fullName evidence="2">Uncharacterized protein</fullName>
    </submittedName>
</protein>
<keyword evidence="1" id="KW-0732">Signal</keyword>
<gene>
    <name evidence="2" type="ORF">AWZ03_001558</name>
</gene>
<proteinExistence type="predicted"/>
<accession>A0A484BSX7</accession>
<dbReference type="EMBL" id="LSRL02000006">
    <property type="protein sequence ID" value="TDG51888.1"/>
    <property type="molecule type" value="Genomic_DNA"/>
</dbReference>
<feature type="chain" id="PRO_5019824225" evidence="1">
    <location>
        <begin position="19"/>
        <end position="190"/>
    </location>
</feature>
<evidence type="ECO:0000313" key="2">
    <source>
        <dbReference type="EMBL" id="TDG51888.1"/>
    </source>
</evidence>
<dbReference type="AlphaFoldDB" id="A0A484BSX7"/>
<organism evidence="2 3">
    <name type="scientific">Drosophila navojoa</name>
    <name type="common">Fruit fly</name>
    <dbReference type="NCBI Taxonomy" id="7232"/>
    <lineage>
        <taxon>Eukaryota</taxon>
        <taxon>Metazoa</taxon>
        <taxon>Ecdysozoa</taxon>
        <taxon>Arthropoda</taxon>
        <taxon>Hexapoda</taxon>
        <taxon>Insecta</taxon>
        <taxon>Pterygota</taxon>
        <taxon>Neoptera</taxon>
        <taxon>Endopterygota</taxon>
        <taxon>Diptera</taxon>
        <taxon>Brachycera</taxon>
        <taxon>Muscomorpha</taxon>
        <taxon>Ephydroidea</taxon>
        <taxon>Drosophilidae</taxon>
        <taxon>Drosophila</taxon>
    </lineage>
</organism>
<dbReference type="Proteomes" id="UP000295192">
    <property type="component" value="Unassembled WGS sequence"/>
</dbReference>
<keyword evidence="3" id="KW-1185">Reference proteome</keyword>
<comment type="caution">
    <text evidence="2">The sequence shown here is derived from an EMBL/GenBank/DDBJ whole genome shotgun (WGS) entry which is preliminary data.</text>
</comment>
<evidence type="ECO:0000313" key="3">
    <source>
        <dbReference type="Proteomes" id="UP000295192"/>
    </source>
</evidence>
<feature type="signal peptide" evidence="1">
    <location>
        <begin position="1"/>
        <end position="18"/>
    </location>
</feature>
<evidence type="ECO:0000256" key="1">
    <source>
        <dbReference type="SAM" id="SignalP"/>
    </source>
</evidence>
<name>A0A484BSX7_DRONA</name>
<sequence length="190" mass="19260">MAATYIILLSCLVYGAMAGGAAPSKLSPVEGRPVAQGVGVAPLRPAPAASRPSNAYLPPAKGAVRSPVASAPLNLAPGAQRPIDNRAPVNVGGKRLPADRPVVAAQSVNRQTVIGAPVVGGKRQVIQRPIASAPRLSAPLKQRSPYGGAVRRGPIVGAARPISPIRQKLGSDIVGSRVVGSRTVGSKAPY</sequence>